<name>A0ABS1M2G0_9NOCA</name>
<dbReference type="EMBL" id="JAERRJ010000003">
    <property type="protein sequence ID" value="MBL1074842.1"/>
    <property type="molecule type" value="Genomic_DNA"/>
</dbReference>
<feature type="chain" id="PRO_5046542757" evidence="1">
    <location>
        <begin position="26"/>
        <end position="146"/>
    </location>
</feature>
<protein>
    <submittedName>
        <fullName evidence="2">Uncharacterized protein</fullName>
    </submittedName>
</protein>
<evidence type="ECO:0000256" key="1">
    <source>
        <dbReference type="SAM" id="SignalP"/>
    </source>
</evidence>
<dbReference type="RefSeq" id="WP_201946130.1">
    <property type="nucleotide sequence ID" value="NZ_JAERRJ010000003.1"/>
</dbReference>
<reference evidence="2 3" key="1">
    <citation type="submission" date="2021-01" db="EMBL/GenBank/DDBJ databases">
        <title>WGS of actinomycetes isolated from Thailand.</title>
        <authorList>
            <person name="Thawai C."/>
        </authorList>
    </citation>
    <scope>NUCLEOTIDE SEQUENCE [LARGE SCALE GENOMIC DNA]</scope>
    <source>
        <strain evidence="2 3">LPG 2</strain>
    </source>
</reference>
<proteinExistence type="predicted"/>
<dbReference type="Proteomes" id="UP000602198">
    <property type="component" value="Unassembled WGS sequence"/>
</dbReference>
<organism evidence="2 3">
    <name type="scientific">Nocardia acididurans</name>
    <dbReference type="NCBI Taxonomy" id="2802282"/>
    <lineage>
        <taxon>Bacteria</taxon>
        <taxon>Bacillati</taxon>
        <taxon>Actinomycetota</taxon>
        <taxon>Actinomycetes</taxon>
        <taxon>Mycobacteriales</taxon>
        <taxon>Nocardiaceae</taxon>
        <taxon>Nocardia</taxon>
    </lineage>
</organism>
<feature type="signal peptide" evidence="1">
    <location>
        <begin position="1"/>
        <end position="25"/>
    </location>
</feature>
<evidence type="ECO:0000313" key="2">
    <source>
        <dbReference type="EMBL" id="MBL1074842.1"/>
    </source>
</evidence>
<accession>A0ABS1M2G0</accession>
<evidence type="ECO:0000313" key="3">
    <source>
        <dbReference type="Proteomes" id="UP000602198"/>
    </source>
</evidence>
<comment type="caution">
    <text evidence="2">The sequence shown here is derived from an EMBL/GenBank/DDBJ whole genome shotgun (WGS) entry which is preliminary data.</text>
</comment>
<keyword evidence="3" id="KW-1185">Reference proteome</keyword>
<sequence>MKSTVVTAFAAAVIGVIVAAPSAHAAGGIGTDVLAGKSCHVGQTYRIVLGSNARVTSNLTFTDNGNPIPIEAGDWHLGYVNWTPTTTGPHTLKLSGDITSGGQSLLDLGSSELVDLTSGTGLFRVSPYVAQVMVVNSSDTTTPCLV</sequence>
<gene>
    <name evidence="2" type="ORF">JK358_10605</name>
</gene>
<keyword evidence="1" id="KW-0732">Signal</keyword>